<proteinExistence type="predicted"/>
<dbReference type="AlphaFoldDB" id="A0A838A8H4"/>
<dbReference type="Proteomes" id="UP000582974">
    <property type="component" value="Unassembled WGS sequence"/>
</dbReference>
<gene>
    <name evidence="1" type="ORF">H0B56_04475</name>
</gene>
<organism evidence="1 2">
    <name type="scientific">Haloechinothrix aidingensis</name>
    <dbReference type="NCBI Taxonomy" id="2752311"/>
    <lineage>
        <taxon>Bacteria</taxon>
        <taxon>Bacillati</taxon>
        <taxon>Actinomycetota</taxon>
        <taxon>Actinomycetes</taxon>
        <taxon>Pseudonocardiales</taxon>
        <taxon>Pseudonocardiaceae</taxon>
        <taxon>Haloechinothrix</taxon>
    </lineage>
</organism>
<evidence type="ECO:0000313" key="1">
    <source>
        <dbReference type="EMBL" id="MBA0124791.1"/>
    </source>
</evidence>
<sequence>MQRRVYEAAFGGDPCLDEEIVAGAESGPPRMRWLSAVLNGARGRYARAAVVLGDLVRDTDPVVSSLAASTHAAHRRQLGGHAAARRWDARALARIVAGYGTGDAVAPDGTDRCGVTAHAALLDARLGLAADALALGRGREARVLLAGAEAAASHPGTGWRSRVRCRWVRAELELATGRPAAACAPAERAAELSREHGAVRHAVKSDIVLASARTAAARGDPGCTAHAGELAERAADTAESYGLLSLLWPAALVAAECRAADAADCRDVACRAADAAEHGDVACRAADAAKHRHTVLSTLHRVLRQTDPEGRECAIASPWVPVTGDAR</sequence>
<accession>A0A838A8H4</accession>
<evidence type="ECO:0008006" key="3">
    <source>
        <dbReference type="Google" id="ProtNLM"/>
    </source>
</evidence>
<comment type="caution">
    <text evidence="1">The sequence shown here is derived from an EMBL/GenBank/DDBJ whole genome shotgun (WGS) entry which is preliminary data.</text>
</comment>
<keyword evidence="2" id="KW-1185">Reference proteome</keyword>
<protein>
    <recommendedName>
        <fullName evidence="3">Tetratricopeptide repeat-containing protein</fullName>
    </recommendedName>
</protein>
<dbReference type="EMBL" id="JACCKD010000001">
    <property type="protein sequence ID" value="MBA0124791.1"/>
    <property type="molecule type" value="Genomic_DNA"/>
</dbReference>
<reference evidence="1 2" key="1">
    <citation type="submission" date="2020-07" db="EMBL/GenBank/DDBJ databases">
        <title>Genome of Haloechinothrix sp.</title>
        <authorList>
            <person name="Tang S.-K."/>
            <person name="Yang L."/>
            <person name="Zhu W.-Y."/>
        </authorList>
    </citation>
    <scope>NUCLEOTIDE SEQUENCE [LARGE SCALE GENOMIC DNA]</scope>
    <source>
        <strain evidence="1 2">YIM 98757</strain>
    </source>
</reference>
<evidence type="ECO:0000313" key="2">
    <source>
        <dbReference type="Proteomes" id="UP000582974"/>
    </source>
</evidence>
<name>A0A838A8H4_9PSEU</name>